<keyword evidence="3" id="KW-1185">Reference proteome</keyword>
<evidence type="ECO:0000313" key="2">
    <source>
        <dbReference type="EMBL" id="KZP08301.1"/>
    </source>
</evidence>
<evidence type="ECO:0000313" key="3">
    <source>
        <dbReference type="Proteomes" id="UP000076532"/>
    </source>
</evidence>
<reference evidence="2 3" key="1">
    <citation type="journal article" date="2016" name="Mol. Biol. Evol.">
        <title>Comparative Genomics of Early-Diverging Mushroom-Forming Fungi Provides Insights into the Origins of Lignocellulose Decay Capabilities.</title>
        <authorList>
            <person name="Nagy L.G."/>
            <person name="Riley R."/>
            <person name="Tritt A."/>
            <person name="Adam C."/>
            <person name="Daum C."/>
            <person name="Floudas D."/>
            <person name="Sun H."/>
            <person name="Yadav J.S."/>
            <person name="Pangilinan J."/>
            <person name="Larsson K.H."/>
            <person name="Matsuura K."/>
            <person name="Barry K."/>
            <person name="Labutti K."/>
            <person name="Kuo R."/>
            <person name="Ohm R.A."/>
            <person name="Bhattacharya S.S."/>
            <person name="Shirouzu T."/>
            <person name="Yoshinaga Y."/>
            <person name="Martin F.M."/>
            <person name="Grigoriev I.V."/>
            <person name="Hibbett D.S."/>
        </authorList>
    </citation>
    <scope>NUCLEOTIDE SEQUENCE [LARGE SCALE GENOMIC DNA]</scope>
    <source>
        <strain evidence="2 3">CBS 109695</strain>
    </source>
</reference>
<organism evidence="2 3">
    <name type="scientific">Athelia psychrophila</name>
    <dbReference type="NCBI Taxonomy" id="1759441"/>
    <lineage>
        <taxon>Eukaryota</taxon>
        <taxon>Fungi</taxon>
        <taxon>Dikarya</taxon>
        <taxon>Basidiomycota</taxon>
        <taxon>Agaricomycotina</taxon>
        <taxon>Agaricomycetes</taxon>
        <taxon>Agaricomycetidae</taxon>
        <taxon>Atheliales</taxon>
        <taxon>Atheliaceae</taxon>
        <taxon>Athelia</taxon>
    </lineage>
</organism>
<dbReference type="Proteomes" id="UP000076532">
    <property type="component" value="Unassembled WGS sequence"/>
</dbReference>
<accession>A0A165X854</accession>
<feature type="region of interest" description="Disordered" evidence="1">
    <location>
        <begin position="20"/>
        <end position="44"/>
    </location>
</feature>
<dbReference type="AlphaFoldDB" id="A0A165X854"/>
<name>A0A165X854_9AGAM</name>
<proteinExistence type="predicted"/>
<sequence>MLMAHTASFDVHSYPAKEITSRVHSPLPRSSPVPARPAGPSRTRCSLPHHGPIALLRDQYVPSLRLRSITLHLERDQTLHCVPHLLALADDLHEPDAPTPFPSLWEIFVLDPCAARGGGCPRLCWASILGSG</sequence>
<dbReference type="EMBL" id="KV417725">
    <property type="protein sequence ID" value="KZP08301.1"/>
    <property type="molecule type" value="Genomic_DNA"/>
</dbReference>
<evidence type="ECO:0000256" key="1">
    <source>
        <dbReference type="SAM" id="MobiDB-lite"/>
    </source>
</evidence>
<gene>
    <name evidence="2" type="ORF">FIBSPDRAFT_874730</name>
</gene>
<protein>
    <submittedName>
        <fullName evidence="2">Uncharacterized protein</fullName>
    </submittedName>
</protein>